<accession>A0A059F1B0</accession>
<proteinExistence type="predicted"/>
<dbReference type="Pfam" id="PF17009">
    <property type="entry name" value="DUF5090"/>
    <property type="match status" value="1"/>
</dbReference>
<reference evidence="2 3" key="2">
    <citation type="submission" date="2014-03" db="EMBL/GenBank/DDBJ databases">
        <title>The Genome Sequence of Anncaliia algerae insect isolate PRA339.</title>
        <authorList>
            <consortium name="The Broad Institute Genome Sequencing Platform"/>
            <consortium name="The Broad Institute Genome Sequencing Center for Infectious Disease"/>
            <person name="Cuomo C."/>
            <person name="Becnel J."/>
            <person name="Sanscrainte N."/>
            <person name="Walker B."/>
            <person name="Young S.K."/>
            <person name="Zeng Q."/>
            <person name="Gargeya S."/>
            <person name="Fitzgerald M."/>
            <person name="Haas B."/>
            <person name="Abouelleil A."/>
            <person name="Alvarado L."/>
            <person name="Arachchi H.M."/>
            <person name="Berlin A.M."/>
            <person name="Chapman S.B."/>
            <person name="Dewar J."/>
            <person name="Goldberg J."/>
            <person name="Griggs A."/>
            <person name="Gujja S."/>
            <person name="Hansen M."/>
            <person name="Howarth C."/>
            <person name="Imamovic A."/>
            <person name="Larimer J."/>
            <person name="McCowan C."/>
            <person name="Murphy C."/>
            <person name="Neiman D."/>
            <person name="Pearson M."/>
            <person name="Priest M."/>
            <person name="Roberts A."/>
            <person name="Saif S."/>
            <person name="Shea T."/>
            <person name="Sisk P."/>
            <person name="Sykes S."/>
            <person name="Wortman J."/>
            <person name="Nusbaum C."/>
            <person name="Birren B."/>
        </authorList>
    </citation>
    <scope>NUCLEOTIDE SEQUENCE [LARGE SCALE GENOMIC DNA]</scope>
    <source>
        <strain evidence="2 3">PRA339</strain>
    </source>
</reference>
<dbReference type="InterPro" id="IPR031539">
    <property type="entry name" value="DUF5090"/>
</dbReference>
<keyword evidence="1" id="KW-1133">Transmembrane helix</keyword>
<keyword evidence="3" id="KW-1185">Reference proteome</keyword>
<dbReference type="EMBL" id="KK365158">
    <property type="protein sequence ID" value="KCZ80897.1"/>
    <property type="molecule type" value="Genomic_DNA"/>
</dbReference>
<feature type="transmembrane region" description="Helical" evidence="1">
    <location>
        <begin position="135"/>
        <end position="153"/>
    </location>
</feature>
<feature type="transmembrane region" description="Helical" evidence="1">
    <location>
        <begin position="104"/>
        <end position="123"/>
    </location>
</feature>
<evidence type="ECO:0000313" key="2">
    <source>
        <dbReference type="EMBL" id="KCZ80897.1"/>
    </source>
</evidence>
<name>A0A059F1B0_9MICR</name>
<evidence type="ECO:0000313" key="3">
    <source>
        <dbReference type="Proteomes" id="UP000030655"/>
    </source>
</evidence>
<feature type="transmembrane region" description="Helical" evidence="1">
    <location>
        <begin position="65"/>
        <end position="84"/>
    </location>
</feature>
<organism evidence="2 3">
    <name type="scientific">Anncaliia algerae PRA339</name>
    <dbReference type="NCBI Taxonomy" id="1288291"/>
    <lineage>
        <taxon>Eukaryota</taxon>
        <taxon>Fungi</taxon>
        <taxon>Fungi incertae sedis</taxon>
        <taxon>Microsporidia</taxon>
        <taxon>Tubulinosematoidea</taxon>
        <taxon>Tubulinosematidae</taxon>
        <taxon>Anncaliia</taxon>
    </lineage>
</organism>
<reference evidence="3" key="1">
    <citation type="submission" date="2013-02" db="EMBL/GenBank/DDBJ databases">
        <authorList>
            <consortium name="The Broad Institute Genome Sequencing Platform"/>
            <person name="Cuomo C."/>
            <person name="Becnel J."/>
            <person name="Sanscrainte N."/>
            <person name="Walker B."/>
            <person name="Young S.K."/>
            <person name="Zeng Q."/>
            <person name="Gargeya S."/>
            <person name="Fitzgerald M."/>
            <person name="Haas B."/>
            <person name="Abouelleil A."/>
            <person name="Alvarado L."/>
            <person name="Arachchi H.M."/>
            <person name="Berlin A.M."/>
            <person name="Chapman S.B."/>
            <person name="Dewar J."/>
            <person name="Goldberg J."/>
            <person name="Griggs A."/>
            <person name="Gujja S."/>
            <person name="Hansen M."/>
            <person name="Howarth C."/>
            <person name="Imamovic A."/>
            <person name="Larimer J."/>
            <person name="McCowan C."/>
            <person name="Murphy C."/>
            <person name="Neiman D."/>
            <person name="Pearson M."/>
            <person name="Priest M."/>
            <person name="Roberts A."/>
            <person name="Saif S."/>
            <person name="Shea T."/>
            <person name="Sisk P."/>
            <person name="Sykes S."/>
            <person name="Wortman J."/>
            <person name="Nusbaum C."/>
            <person name="Birren B."/>
        </authorList>
    </citation>
    <scope>NUCLEOTIDE SEQUENCE [LARGE SCALE GENOMIC DNA]</scope>
    <source>
        <strain evidence="3">PRA339</strain>
    </source>
</reference>
<dbReference type="OrthoDB" id="2190291at2759"/>
<dbReference type="VEuPathDB" id="MicrosporidiaDB:H312_01670"/>
<sequence>MFLIRSKYLKRLSLYSHMSDKKTEEIKQKLEETDQKVKGKLKEVEQSPIGKALPMEIRGLTLYHIIKYLGLFILYIDMAIYLQIQAKDMAVNKGFFKKVSSKLFLILFYIFGCVGDLFCFVTFLMKLKDTFKFKLVFKCVKVVLTLIIMFLIASKWYNIMTAMLFGGIACFLDLIFIYYVAMFYERLDSDDFDAYGSPLQKEEVIEIKENEPPKEKA</sequence>
<protein>
    <submittedName>
        <fullName evidence="2">Uncharacterized protein</fullName>
    </submittedName>
</protein>
<feature type="transmembrane region" description="Helical" evidence="1">
    <location>
        <begin position="159"/>
        <end position="181"/>
    </location>
</feature>
<gene>
    <name evidence="2" type="ORF">H312_01670</name>
</gene>
<dbReference type="AlphaFoldDB" id="A0A059F1B0"/>
<dbReference type="HOGENOM" id="CLU_1355569_0_0_1"/>
<evidence type="ECO:0000256" key="1">
    <source>
        <dbReference type="SAM" id="Phobius"/>
    </source>
</evidence>
<keyword evidence="1" id="KW-0812">Transmembrane</keyword>
<dbReference type="Proteomes" id="UP000030655">
    <property type="component" value="Unassembled WGS sequence"/>
</dbReference>
<keyword evidence="1" id="KW-0472">Membrane</keyword>